<dbReference type="EMBL" id="MUJZ01068336">
    <property type="protein sequence ID" value="OTF69883.1"/>
    <property type="molecule type" value="Genomic_DNA"/>
</dbReference>
<organism evidence="1 2">
    <name type="scientific">Euroglyphus maynei</name>
    <name type="common">Mayne's house dust mite</name>
    <dbReference type="NCBI Taxonomy" id="6958"/>
    <lineage>
        <taxon>Eukaryota</taxon>
        <taxon>Metazoa</taxon>
        <taxon>Ecdysozoa</taxon>
        <taxon>Arthropoda</taxon>
        <taxon>Chelicerata</taxon>
        <taxon>Arachnida</taxon>
        <taxon>Acari</taxon>
        <taxon>Acariformes</taxon>
        <taxon>Sarcoptiformes</taxon>
        <taxon>Astigmata</taxon>
        <taxon>Psoroptidia</taxon>
        <taxon>Analgoidea</taxon>
        <taxon>Pyroglyphidae</taxon>
        <taxon>Pyroglyphinae</taxon>
        <taxon>Euroglyphus</taxon>
    </lineage>
</organism>
<evidence type="ECO:0000313" key="2">
    <source>
        <dbReference type="Proteomes" id="UP000194236"/>
    </source>
</evidence>
<dbReference type="OrthoDB" id="443634at2759"/>
<accession>A0A1Y3AQI3</accession>
<dbReference type="Proteomes" id="UP000194236">
    <property type="component" value="Unassembled WGS sequence"/>
</dbReference>
<dbReference type="AlphaFoldDB" id="A0A1Y3AQI3"/>
<proteinExistence type="predicted"/>
<reference evidence="1 2" key="1">
    <citation type="submission" date="2017-03" db="EMBL/GenBank/DDBJ databases">
        <title>Genome Survey of Euroglyphus maynei.</title>
        <authorList>
            <person name="Arlian L.G."/>
            <person name="Morgan M.S."/>
            <person name="Rider S.D."/>
        </authorList>
    </citation>
    <scope>NUCLEOTIDE SEQUENCE [LARGE SCALE GENOMIC DNA]</scope>
    <source>
        <strain evidence="1">Arlian Lab</strain>
        <tissue evidence="1">Whole body</tissue>
    </source>
</reference>
<evidence type="ECO:0000313" key="1">
    <source>
        <dbReference type="EMBL" id="OTF69883.1"/>
    </source>
</evidence>
<comment type="caution">
    <text evidence="1">The sequence shown here is derived from an EMBL/GenBank/DDBJ whole genome shotgun (WGS) entry which is preliminary data.</text>
</comment>
<protein>
    <submittedName>
        <fullName evidence="1">Uncharacterized protein</fullName>
    </submittedName>
</protein>
<sequence length="65" mass="7216">MTVFLAYMVVKNFGISTTRPTIFLPGSFAGSRYNSRLDSATLSSYHNLQVEDNHGYSDDEPLVIA</sequence>
<gene>
    <name evidence="1" type="ORF">BLA29_007043</name>
</gene>
<name>A0A1Y3AQI3_EURMA</name>
<keyword evidence="2" id="KW-1185">Reference proteome</keyword>